<dbReference type="PANTHER" id="PTHR48090">
    <property type="entry name" value="UNDECAPRENYL-PHOSPHATE 4-DEOXY-4-FORMAMIDO-L-ARABINOSE TRANSFERASE-RELATED"/>
    <property type="match status" value="1"/>
</dbReference>
<accession>A0A2M7U583</accession>
<feature type="domain" description="Glycosyltransferase 2-like" evidence="9">
    <location>
        <begin position="7"/>
        <end position="169"/>
    </location>
</feature>
<evidence type="ECO:0000256" key="4">
    <source>
        <dbReference type="ARBA" id="ARBA00022692"/>
    </source>
</evidence>
<keyword evidence="5" id="KW-0448">Lipopolysaccharide biosynthesis</keyword>
<sequence length="315" mass="36244">MNKKILSIVVPTYNEEENIQRAYEELMLMLGTIPQYDYEIIFVDNYSADNSRLIIKELAEKNPKVTALFMSRNFTSEYSSQAAMKQAIGNMITVVDCDLQDPPSVIPEFIKEWENGYEVIIGVRPKINDTFVMDNVRKLFYKVFKRMANIDMPLNAGSFCLIDKKVNDVIGNLPERNRFFRGLRAWVGFRVKKVTYERKGRAFGESKNNVLDYIHDAKRGLLGFSFIPLDIMSTFGFLLVALSFLFIIIYLAIVVIIGNPINASIPILLGIFFFGAVQLLAISIVGEYIQIIFEEVKRRPTYIVDKIINDHRKNY</sequence>
<evidence type="ECO:0000256" key="8">
    <source>
        <dbReference type="SAM" id="Phobius"/>
    </source>
</evidence>
<dbReference type="GO" id="GO:0009103">
    <property type="term" value="P:lipopolysaccharide biosynthetic process"/>
    <property type="evidence" value="ECO:0007669"/>
    <property type="project" value="UniProtKB-KW"/>
</dbReference>
<protein>
    <recommendedName>
        <fullName evidence="9">Glycosyltransferase 2-like domain-containing protein</fullName>
    </recommendedName>
</protein>
<reference evidence="11" key="1">
    <citation type="submission" date="2017-09" db="EMBL/GenBank/DDBJ databases">
        <title>Depth-based differentiation of microbial function through sediment-hosted aquifers and enrichment of novel symbionts in the deep terrestrial subsurface.</title>
        <authorList>
            <person name="Probst A.J."/>
            <person name="Ladd B."/>
            <person name="Jarett J.K."/>
            <person name="Geller-Mcgrath D.E."/>
            <person name="Sieber C.M.K."/>
            <person name="Emerson J.B."/>
            <person name="Anantharaman K."/>
            <person name="Thomas B.C."/>
            <person name="Malmstrom R."/>
            <person name="Stieglmeier M."/>
            <person name="Klingl A."/>
            <person name="Woyke T."/>
            <person name="Ryan C.M."/>
            <person name="Banfield J.F."/>
        </authorList>
    </citation>
    <scope>NUCLEOTIDE SEQUENCE [LARGE SCALE GENOMIC DNA]</scope>
</reference>
<dbReference type="EMBL" id="PFOD01000029">
    <property type="protein sequence ID" value="PIZ65962.1"/>
    <property type="molecule type" value="Genomic_DNA"/>
</dbReference>
<feature type="transmembrane region" description="Helical" evidence="8">
    <location>
        <begin position="235"/>
        <end position="257"/>
    </location>
</feature>
<evidence type="ECO:0000256" key="1">
    <source>
        <dbReference type="ARBA" id="ARBA00022475"/>
    </source>
</evidence>
<dbReference type="Pfam" id="PF00535">
    <property type="entry name" value="Glycos_transf_2"/>
    <property type="match status" value="1"/>
</dbReference>
<evidence type="ECO:0000256" key="3">
    <source>
        <dbReference type="ARBA" id="ARBA00022679"/>
    </source>
</evidence>
<evidence type="ECO:0000313" key="11">
    <source>
        <dbReference type="Proteomes" id="UP000230027"/>
    </source>
</evidence>
<organism evidence="10 11">
    <name type="scientific">Candidatus Roizmanbacteria bacterium CG_4_10_14_0_2_um_filter_36_9</name>
    <dbReference type="NCBI Taxonomy" id="1974823"/>
    <lineage>
        <taxon>Bacteria</taxon>
        <taxon>Candidatus Roizmaniibacteriota</taxon>
    </lineage>
</organism>
<dbReference type="InterPro" id="IPR001173">
    <property type="entry name" value="Glyco_trans_2-like"/>
</dbReference>
<dbReference type="Gene3D" id="3.90.550.10">
    <property type="entry name" value="Spore Coat Polysaccharide Biosynthesis Protein SpsA, Chain A"/>
    <property type="match status" value="1"/>
</dbReference>
<dbReference type="GO" id="GO:0005886">
    <property type="term" value="C:plasma membrane"/>
    <property type="evidence" value="ECO:0007669"/>
    <property type="project" value="TreeGrafter"/>
</dbReference>
<proteinExistence type="predicted"/>
<dbReference type="InterPro" id="IPR029044">
    <property type="entry name" value="Nucleotide-diphossugar_trans"/>
</dbReference>
<dbReference type="PANTHER" id="PTHR48090:SF3">
    <property type="entry name" value="UNDECAPRENYL-PHOSPHATE 4-DEOXY-4-FORMAMIDO-L-ARABINOSE TRANSFERASE"/>
    <property type="match status" value="1"/>
</dbReference>
<keyword evidence="4 8" id="KW-0812">Transmembrane</keyword>
<gene>
    <name evidence="10" type="ORF">COY14_01290</name>
</gene>
<evidence type="ECO:0000256" key="7">
    <source>
        <dbReference type="ARBA" id="ARBA00023136"/>
    </source>
</evidence>
<evidence type="ECO:0000259" key="9">
    <source>
        <dbReference type="Pfam" id="PF00535"/>
    </source>
</evidence>
<comment type="caution">
    <text evidence="10">The sequence shown here is derived from an EMBL/GenBank/DDBJ whole genome shotgun (WGS) entry which is preliminary data.</text>
</comment>
<dbReference type="GO" id="GO:0016757">
    <property type="term" value="F:glycosyltransferase activity"/>
    <property type="evidence" value="ECO:0007669"/>
    <property type="project" value="UniProtKB-KW"/>
</dbReference>
<keyword evidence="6 8" id="KW-1133">Transmembrane helix</keyword>
<keyword evidence="2" id="KW-0328">Glycosyltransferase</keyword>
<evidence type="ECO:0000313" key="10">
    <source>
        <dbReference type="EMBL" id="PIZ65962.1"/>
    </source>
</evidence>
<dbReference type="Proteomes" id="UP000230027">
    <property type="component" value="Unassembled WGS sequence"/>
</dbReference>
<dbReference type="CDD" id="cd04187">
    <property type="entry name" value="DPM1_like_bac"/>
    <property type="match status" value="1"/>
</dbReference>
<keyword evidence="7 8" id="KW-0472">Membrane</keyword>
<feature type="transmembrane region" description="Helical" evidence="8">
    <location>
        <begin position="263"/>
        <end position="289"/>
    </location>
</feature>
<name>A0A2M7U583_9BACT</name>
<keyword evidence="3" id="KW-0808">Transferase</keyword>
<dbReference type="InterPro" id="IPR050256">
    <property type="entry name" value="Glycosyltransferase_2"/>
</dbReference>
<keyword evidence="1" id="KW-1003">Cell membrane</keyword>
<evidence type="ECO:0000256" key="2">
    <source>
        <dbReference type="ARBA" id="ARBA00022676"/>
    </source>
</evidence>
<dbReference type="AlphaFoldDB" id="A0A2M7U583"/>
<evidence type="ECO:0000256" key="6">
    <source>
        <dbReference type="ARBA" id="ARBA00022989"/>
    </source>
</evidence>
<evidence type="ECO:0000256" key="5">
    <source>
        <dbReference type="ARBA" id="ARBA00022985"/>
    </source>
</evidence>
<dbReference type="SUPFAM" id="SSF53448">
    <property type="entry name" value="Nucleotide-diphospho-sugar transferases"/>
    <property type="match status" value="1"/>
</dbReference>